<accession>A0ACA9SDX6</accession>
<dbReference type="EMBL" id="CAJVQC010113317">
    <property type="protein sequence ID" value="CAG8835972.1"/>
    <property type="molecule type" value="Genomic_DNA"/>
</dbReference>
<keyword evidence="2" id="KW-1185">Reference proteome</keyword>
<sequence length="41" mass="4660">RVISDNKEKDMILATSHKGISEEGAIKICIKLLKPYFENIN</sequence>
<organism evidence="1 2">
    <name type="scientific">Racocetra persica</name>
    <dbReference type="NCBI Taxonomy" id="160502"/>
    <lineage>
        <taxon>Eukaryota</taxon>
        <taxon>Fungi</taxon>
        <taxon>Fungi incertae sedis</taxon>
        <taxon>Mucoromycota</taxon>
        <taxon>Glomeromycotina</taxon>
        <taxon>Glomeromycetes</taxon>
        <taxon>Diversisporales</taxon>
        <taxon>Gigasporaceae</taxon>
        <taxon>Racocetra</taxon>
    </lineage>
</organism>
<name>A0ACA9SDX6_9GLOM</name>
<feature type="non-terminal residue" evidence="1">
    <location>
        <position position="41"/>
    </location>
</feature>
<proteinExistence type="predicted"/>
<comment type="caution">
    <text evidence="1">The sequence shown here is derived from an EMBL/GenBank/DDBJ whole genome shotgun (WGS) entry which is preliminary data.</text>
</comment>
<protein>
    <submittedName>
        <fullName evidence="1">24809_t:CDS:1</fullName>
    </submittedName>
</protein>
<evidence type="ECO:0000313" key="1">
    <source>
        <dbReference type="EMBL" id="CAG8835972.1"/>
    </source>
</evidence>
<feature type="non-terminal residue" evidence="1">
    <location>
        <position position="1"/>
    </location>
</feature>
<reference evidence="1" key="1">
    <citation type="submission" date="2021-06" db="EMBL/GenBank/DDBJ databases">
        <authorList>
            <person name="Kallberg Y."/>
            <person name="Tangrot J."/>
            <person name="Rosling A."/>
        </authorList>
    </citation>
    <scope>NUCLEOTIDE SEQUENCE</scope>
    <source>
        <strain evidence="1">MA461A</strain>
    </source>
</reference>
<evidence type="ECO:0000313" key="2">
    <source>
        <dbReference type="Proteomes" id="UP000789920"/>
    </source>
</evidence>
<dbReference type="Proteomes" id="UP000789920">
    <property type="component" value="Unassembled WGS sequence"/>
</dbReference>
<gene>
    <name evidence="1" type="ORF">RPERSI_LOCUS29752</name>
</gene>